<evidence type="ECO:0000259" key="2">
    <source>
        <dbReference type="Pfam" id="PF01408"/>
    </source>
</evidence>
<dbReference type="Pfam" id="PF02894">
    <property type="entry name" value="GFO_IDH_MocA_C"/>
    <property type="match status" value="1"/>
</dbReference>
<feature type="domain" description="Gfo/Idh/MocA-like oxidoreductase N-terminal" evidence="2">
    <location>
        <begin position="5"/>
        <end position="125"/>
    </location>
</feature>
<dbReference type="PANTHER" id="PTHR43249:SF1">
    <property type="entry name" value="D-GLUCOSIDE 3-DEHYDROGENASE"/>
    <property type="match status" value="1"/>
</dbReference>
<dbReference type="InterPro" id="IPR052515">
    <property type="entry name" value="Gfo/Idh/MocA_Oxidoreductase"/>
</dbReference>
<reference evidence="4" key="1">
    <citation type="submission" date="2020-02" db="EMBL/GenBank/DDBJ databases">
        <authorList>
            <person name="Meier V. D."/>
        </authorList>
    </citation>
    <scope>NUCLEOTIDE SEQUENCE</scope>
    <source>
        <strain evidence="4">AVDCRST_MAG77</strain>
    </source>
</reference>
<keyword evidence="4" id="KW-0560">Oxidoreductase</keyword>
<dbReference type="GO" id="GO:0050112">
    <property type="term" value="F:inositol 2-dehydrogenase (NAD+) activity"/>
    <property type="evidence" value="ECO:0007669"/>
    <property type="project" value="UniProtKB-EC"/>
</dbReference>
<dbReference type="InterPro" id="IPR004104">
    <property type="entry name" value="Gfo/Idh/MocA-like_OxRdtase_C"/>
</dbReference>
<dbReference type="Gene3D" id="3.40.50.720">
    <property type="entry name" value="NAD(P)-binding Rossmann-like Domain"/>
    <property type="match status" value="1"/>
</dbReference>
<evidence type="ECO:0000256" key="1">
    <source>
        <dbReference type="ARBA" id="ARBA00010928"/>
    </source>
</evidence>
<dbReference type="Gene3D" id="3.30.360.10">
    <property type="entry name" value="Dihydrodipicolinate Reductase, domain 2"/>
    <property type="match status" value="1"/>
</dbReference>
<dbReference type="InterPro" id="IPR036291">
    <property type="entry name" value="NAD(P)-bd_dom_sf"/>
</dbReference>
<dbReference type="SUPFAM" id="SSF55347">
    <property type="entry name" value="Glyceraldehyde-3-phosphate dehydrogenase-like, C-terminal domain"/>
    <property type="match status" value="1"/>
</dbReference>
<dbReference type="EC" id="1.1.1.18" evidence="4"/>
<comment type="similarity">
    <text evidence="1">Belongs to the Gfo/Idh/MocA family.</text>
</comment>
<gene>
    <name evidence="4" type="ORF">AVDCRST_MAG77-1902</name>
</gene>
<name>A0A6J4I9W0_9CHLR</name>
<sequence length="375" mass="41636">MRRIGIGVVGCGGIARSHAAALKRLEQEGECTVVGCADLAPDKAKGLAEQFEIPNWYADARQLVEHPEVEAITVCTNPPFHVPATMMATALGKHTIVEKPMTMDLAEADRAIEATRKANVRFGVIFMRRFWPGAQRAHRAIQEGKLGSRLILGDCILKWSRQPAYYKDPWRGMWEGEYGAALVNQAVHALDMFLWLMAPAGQLETVYGKWANLTHPYIEAEDNAVAALRWSNGALGVLSMSISTHPQLGARITATGDNGATVSVTEHPEGRFGLNDIWTVPGEEEAMRQLYEQEQAEAQDHFKPFPIAHYWQLQDFVRAVREGRDPLVTGEEGRRSIELIEAIRLSTDTGAEVKLPLRTSAWTPPPWRDGGRPKK</sequence>
<organism evidence="4">
    <name type="scientific">uncultured Chloroflexota bacterium</name>
    <dbReference type="NCBI Taxonomy" id="166587"/>
    <lineage>
        <taxon>Bacteria</taxon>
        <taxon>Bacillati</taxon>
        <taxon>Chloroflexota</taxon>
        <taxon>environmental samples</taxon>
    </lineage>
</organism>
<accession>A0A6J4I9W0</accession>
<evidence type="ECO:0000259" key="3">
    <source>
        <dbReference type="Pfam" id="PF02894"/>
    </source>
</evidence>
<dbReference type="PANTHER" id="PTHR43249">
    <property type="entry name" value="UDP-N-ACETYL-2-AMINO-2-DEOXY-D-GLUCURONATE OXIDASE"/>
    <property type="match status" value="1"/>
</dbReference>
<dbReference type="Pfam" id="PF01408">
    <property type="entry name" value="GFO_IDH_MocA"/>
    <property type="match status" value="1"/>
</dbReference>
<dbReference type="InterPro" id="IPR000683">
    <property type="entry name" value="Gfo/Idh/MocA-like_OxRdtase_N"/>
</dbReference>
<protein>
    <submittedName>
        <fullName evidence="4">Myo-inositol 2-dehydrogenase</fullName>
        <ecNumber evidence="4">1.1.1.18</ecNumber>
    </submittedName>
</protein>
<dbReference type="GO" id="GO:0000166">
    <property type="term" value="F:nucleotide binding"/>
    <property type="evidence" value="ECO:0007669"/>
    <property type="project" value="InterPro"/>
</dbReference>
<dbReference type="EMBL" id="CADCTC010000115">
    <property type="protein sequence ID" value="CAA9246153.1"/>
    <property type="molecule type" value="Genomic_DNA"/>
</dbReference>
<dbReference type="AlphaFoldDB" id="A0A6J4I9W0"/>
<proteinExistence type="inferred from homology"/>
<dbReference type="SUPFAM" id="SSF51735">
    <property type="entry name" value="NAD(P)-binding Rossmann-fold domains"/>
    <property type="match status" value="1"/>
</dbReference>
<evidence type="ECO:0000313" key="4">
    <source>
        <dbReference type="EMBL" id="CAA9246153.1"/>
    </source>
</evidence>
<feature type="domain" description="Gfo/Idh/MocA-like oxidoreductase C-terminal" evidence="3">
    <location>
        <begin position="141"/>
        <end position="355"/>
    </location>
</feature>